<protein>
    <recommendedName>
        <fullName evidence="2">Tyrosine specific protein phosphatases domain-containing protein</fullName>
    </recommendedName>
</protein>
<name>T0KTX3_COLGC</name>
<dbReference type="HOGENOM" id="CLU_057546_1_3_1"/>
<dbReference type="InterPro" id="IPR000387">
    <property type="entry name" value="Tyr_Pase_dom"/>
</dbReference>
<dbReference type="OrthoDB" id="449382at2759"/>
<evidence type="ECO:0000256" key="1">
    <source>
        <dbReference type="SAM" id="MobiDB-lite"/>
    </source>
</evidence>
<sequence length="311" mass="34417">MTLTKDQLGRLSETDVRNPIPPEELLPALTSPPFIPSTSLINVRELGAVPGSAILSGLAYRCGTLELAATDPQALAWLSASVKRIFDIRSPEERERAPDPRIDGVENTWFDSASVDLPPVLDDFVEGGGEVGLRKEYLKVLDIYRRTFSAVLEHIRDRPGEPFLFHCTAGRDRTGVLAGILQSLAGTAPDDVRFDYMLSRIGTEPARERLLRYARVGTGTTADDEHPGFYNMCSLRPSCWNAFVAGVQDMYGGWEGYVTKTLGFSTEDLETIRLHLREGNVSNRLRSWLTAANCTSRSVDKFSSGAIYRQC</sequence>
<accession>T0KTX3</accession>
<dbReference type="AlphaFoldDB" id="T0KTX3"/>
<dbReference type="InterPro" id="IPR016130">
    <property type="entry name" value="Tyr_Pase_AS"/>
</dbReference>
<dbReference type="STRING" id="1237896.T0KTX3"/>
<reference evidence="4" key="1">
    <citation type="journal article" date="2013" name="Mol. Plant Microbe Interact.">
        <title>Global aspects of pacC regulation of pathogenicity genes in Colletotrichum gloeosporioides as revealed by transcriptome analysis.</title>
        <authorList>
            <person name="Alkan N."/>
            <person name="Meng X."/>
            <person name="Friedlander G."/>
            <person name="Reuveni E."/>
            <person name="Sukno S."/>
            <person name="Sherman A."/>
            <person name="Thon M."/>
            <person name="Fluhr R."/>
            <person name="Prusky D."/>
        </authorList>
    </citation>
    <scope>NUCLEOTIDE SEQUENCE [LARGE SCALE GENOMIC DNA]</scope>
    <source>
        <strain evidence="4">Cg-14</strain>
    </source>
</reference>
<feature type="region of interest" description="Disordered" evidence="1">
    <location>
        <begin position="1"/>
        <end position="22"/>
    </location>
</feature>
<gene>
    <name evidence="3" type="ORF">CGLO_03894</name>
</gene>
<dbReference type="Proteomes" id="UP000015530">
    <property type="component" value="Unassembled WGS sequence"/>
</dbReference>
<dbReference type="Gene3D" id="3.90.190.10">
    <property type="entry name" value="Protein tyrosine phosphatase superfamily"/>
    <property type="match status" value="1"/>
</dbReference>
<dbReference type="GO" id="GO:0004721">
    <property type="term" value="F:phosphoprotein phosphatase activity"/>
    <property type="evidence" value="ECO:0007669"/>
    <property type="project" value="InterPro"/>
</dbReference>
<feature type="domain" description="Tyrosine specific protein phosphatases" evidence="2">
    <location>
        <begin position="135"/>
        <end position="180"/>
    </location>
</feature>
<dbReference type="SUPFAM" id="SSF52799">
    <property type="entry name" value="(Phosphotyrosine protein) phosphatases II"/>
    <property type="match status" value="1"/>
</dbReference>
<dbReference type="eggNOG" id="ENOG502SB6D">
    <property type="taxonomic scope" value="Eukaryota"/>
</dbReference>
<evidence type="ECO:0000313" key="3">
    <source>
        <dbReference type="EMBL" id="EQB56118.1"/>
    </source>
</evidence>
<dbReference type="EMBL" id="AMYD01000794">
    <property type="protein sequence ID" value="EQB56118.1"/>
    <property type="molecule type" value="Genomic_DNA"/>
</dbReference>
<organism evidence="3 4">
    <name type="scientific">Colletotrichum gloeosporioides (strain Cg-14)</name>
    <name type="common">Anthracnose fungus</name>
    <name type="synonym">Glomerella cingulata</name>
    <dbReference type="NCBI Taxonomy" id="1237896"/>
    <lineage>
        <taxon>Eukaryota</taxon>
        <taxon>Fungi</taxon>
        <taxon>Dikarya</taxon>
        <taxon>Ascomycota</taxon>
        <taxon>Pezizomycotina</taxon>
        <taxon>Sordariomycetes</taxon>
        <taxon>Hypocreomycetidae</taxon>
        <taxon>Glomerellales</taxon>
        <taxon>Glomerellaceae</taxon>
        <taxon>Colletotrichum</taxon>
        <taxon>Colletotrichum gloeosporioides species complex</taxon>
    </lineage>
</organism>
<dbReference type="OMA" id="ELRPQYW"/>
<dbReference type="PROSITE" id="PS50056">
    <property type="entry name" value="TYR_PHOSPHATASE_2"/>
    <property type="match status" value="1"/>
</dbReference>
<dbReference type="Pfam" id="PF13350">
    <property type="entry name" value="Y_phosphatase3"/>
    <property type="match status" value="1"/>
</dbReference>
<evidence type="ECO:0000259" key="2">
    <source>
        <dbReference type="PROSITE" id="PS50056"/>
    </source>
</evidence>
<dbReference type="PANTHER" id="PTHR31126:SF73">
    <property type="entry name" value="TYROSINE SPECIFIC PROTEIN PHOSPHATASES DOMAIN-CONTAINING PROTEIN"/>
    <property type="match status" value="1"/>
</dbReference>
<dbReference type="InterPro" id="IPR029021">
    <property type="entry name" value="Prot-tyrosine_phosphatase-like"/>
</dbReference>
<evidence type="ECO:0000313" key="4">
    <source>
        <dbReference type="Proteomes" id="UP000015530"/>
    </source>
</evidence>
<proteinExistence type="predicted"/>
<dbReference type="PANTHER" id="PTHR31126">
    <property type="entry name" value="TYROSINE-PROTEIN PHOSPHATASE"/>
    <property type="match status" value="1"/>
</dbReference>
<dbReference type="InterPro" id="IPR026893">
    <property type="entry name" value="Tyr/Ser_Pase_IphP-type"/>
</dbReference>
<dbReference type="PROSITE" id="PS00383">
    <property type="entry name" value="TYR_PHOSPHATASE_1"/>
    <property type="match status" value="1"/>
</dbReference>
<comment type="caution">
    <text evidence="3">The sequence shown here is derived from an EMBL/GenBank/DDBJ whole genome shotgun (WGS) entry which is preliminary data.</text>
</comment>